<sequence>MLLGHLQFRALPYEQQGSYIIEHGRYLAHRWHENYGVNLYWVGSFFCEIWLEQDCLEMEQFRSFTSFECLDAYLPFLHLPEY</sequence>
<reference evidence="1 2" key="1">
    <citation type="submission" date="2018-12" db="EMBL/GenBank/DDBJ databases">
        <authorList>
            <person name="Feng G."/>
            <person name="Zhu H."/>
        </authorList>
    </citation>
    <scope>NUCLEOTIDE SEQUENCE [LARGE SCALE GENOMIC DNA]</scope>
    <source>
        <strain evidence="1 2">LMG 26000</strain>
    </source>
</reference>
<dbReference type="EMBL" id="RWIU01000001">
    <property type="protein sequence ID" value="RSK46101.1"/>
    <property type="molecule type" value="Genomic_DNA"/>
</dbReference>
<organism evidence="1 2">
    <name type="scientific">Hymenobacter perfusus</name>
    <dbReference type="NCBI Taxonomy" id="1236770"/>
    <lineage>
        <taxon>Bacteria</taxon>
        <taxon>Pseudomonadati</taxon>
        <taxon>Bacteroidota</taxon>
        <taxon>Cytophagia</taxon>
        <taxon>Cytophagales</taxon>
        <taxon>Hymenobacteraceae</taxon>
        <taxon>Hymenobacter</taxon>
    </lineage>
</organism>
<evidence type="ECO:0000313" key="2">
    <source>
        <dbReference type="Proteomes" id="UP000270291"/>
    </source>
</evidence>
<gene>
    <name evidence="1" type="ORF">EI293_02720</name>
</gene>
<proteinExistence type="predicted"/>
<dbReference type="AlphaFoldDB" id="A0A428KI41"/>
<accession>A0A428KI41</accession>
<dbReference type="OrthoDB" id="886795at2"/>
<dbReference type="RefSeq" id="WP_125435436.1">
    <property type="nucleotide sequence ID" value="NZ_RWIU01000001.1"/>
</dbReference>
<evidence type="ECO:0000313" key="1">
    <source>
        <dbReference type="EMBL" id="RSK46101.1"/>
    </source>
</evidence>
<name>A0A428KI41_9BACT</name>
<protein>
    <submittedName>
        <fullName evidence="1">Uncharacterized protein</fullName>
    </submittedName>
</protein>
<dbReference type="Proteomes" id="UP000270291">
    <property type="component" value="Unassembled WGS sequence"/>
</dbReference>
<keyword evidence="2" id="KW-1185">Reference proteome</keyword>
<comment type="caution">
    <text evidence="1">The sequence shown here is derived from an EMBL/GenBank/DDBJ whole genome shotgun (WGS) entry which is preliminary data.</text>
</comment>